<feature type="domain" description="C2H2-type" evidence="13">
    <location>
        <begin position="589"/>
        <end position="617"/>
    </location>
</feature>
<keyword evidence="3" id="KW-0677">Repeat</keyword>
<keyword evidence="6" id="KW-0805">Transcription regulation</keyword>
<dbReference type="PANTHER" id="PTHR24384">
    <property type="entry name" value="FINGER PUTATIVE TRANSCRIPTION FACTOR FAMILY-RELATED"/>
    <property type="match status" value="1"/>
</dbReference>
<feature type="binding site" evidence="11">
    <location>
        <position position="67"/>
    </location>
    <ligand>
        <name>Zn(2+)</name>
        <dbReference type="ChEBI" id="CHEBI:29105"/>
    </ligand>
</feature>
<feature type="domain" description="C2H2-type" evidence="13">
    <location>
        <begin position="341"/>
        <end position="368"/>
    </location>
</feature>
<feature type="binding site" evidence="11">
    <location>
        <position position="14"/>
    </location>
    <ligand>
        <name>Zn(2+)</name>
        <dbReference type="ChEBI" id="CHEBI:29105"/>
    </ligand>
</feature>
<evidence type="ECO:0000256" key="10">
    <source>
        <dbReference type="PROSITE-ProRule" id="PRU00042"/>
    </source>
</evidence>
<feature type="domain" description="ZAD" evidence="14">
    <location>
        <begin position="12"/>
        <end position="91"/>
    </location>
</feature>
<comment type="subcellular location">
    <subcellularLocation>
        <location evidence="1">Nucleus</location>
    </subcellularLocation>
</comment>
<feature type="domain" description="C2H2-type" evidence="13">
    <location>
        <begin position="676"/>
        <end position="703"/>
    </location>
</feature>
<evidence type="ECO:0000256" key="9">
    <source>
        <dbReference type="ARBA" id="ARBA00023242"/>
    </source>
</evidence>
<feature type="compositionally biased region" description="Basic residues" evidence="12">
    <location>
        <begin position="178"/>
        <end position="195"/>
    </location>
</feature>
<dbReference type="SMART" id="SM00355">
    <property type="entry name" value="ZnF_C2H2"/>
    <property type="match status" value="19"/>
</dbReference>
<dbReference type="Proteomes" id="UP001497472">
    <property type="component" value="Unassembled WGS sequence"/>
</dbReference>
<feature type="region of interest" description="Disordered" evidence="12">
    <location>
        <begin position="138"/>
        <end position="158"/>
    </location>
</feature>
<dbReference type="Pfam" id="PF00096">
    <property type="entry name" value="zf-C2H2"/>
    <property type="match status" value="6"/>
</dbReference>
<feature type="domain" description="C2H2-type" evidence="13">
    <location>
        <begin position="838"/>
        <end position="865"/>
    </location>
</feature>
<feature type="domain" description="C2H2-type" evidence="13">
    <location>
        <begin position="647"/>
        <end position="675"/>
    </location>
</feature>
<dbReference type="FunFam" id="3.30.160.60:FF:000325">
    <property type="entry name" value="ZFP90 zinc finger protein"/>
    <property type="match status" value="1"/>
</dbReference>
<keyword evidence="8" id="KW-0804">Transcription</keyword>
<accession>A0AAV1K1A1</accession>
<evidence type="ECO:0000256" key="12">
    <source>
        <dbReference type="SAM" id="MobiDB-lite"/>
    </source>
</evidence>
<feature type="domain" description="C2H2-type" evidence="13">
    <location>
        <begin position="866"/>
        <end position="893"/>
    </location>
</feature>
<feature type="binding site" evidence="11">
    <location>
        <position position="17"/>
    </location>
    <ligand>
        <name>Zn(2+)</name>
        <dbReference type="ChEBI" id="CHEBI:29105"/>
    </ligand>
</feature>
<dbReference type="PROSITE" id="PS00028">
    <property type="entry name" value="ZINC_FINGER_C2H2_1"/>
    <property type="match status" value="16"/>
</dbReference>
<evidence type="ECO:0000259" key="13">
    <source>
        <dbReference type="PROSITE" id="PS50157"/>
    </source>
</evidence>
<dbReference type="GO" id="GO:0005694">
    <property type="term" value="C:chromosome"/>
    <property type="evidence" value="ECO:0007669"/>
    <property type="project" value="UniProtKB-ARBA"/>
</dbReference>
<feature type="domain" description="C2H2-type" evidence="13">
    <location>
        <begin position="369"/>
        <end position="392"/>
    </location>
</feature>
<feature type="domain" description="C2H2-type" evidence="13">
    <location>
        <begin position="516"/>
        <end position="543"/>
    </location>
</feature>
<evidence type="ECO:0000313" key="15">
    <source>
        <dbReference type="EMBL" id="CAK1554356.1"/>
    </source>
</evidence>
<keyword evidence="4 10" id="KW-0863">Zinc-finger</keyword>
<dbReference type="FunFam" id="3.30.160.60:FF:001732">
    <property type="entry name" value="Zgc:162936"/>
    <property type="match status" value="1"/>
</dbReference>
<dbReference type="InterPro" id="IPR050752">
    <property type="entry name" value="C2H2-ZF_domain"/>
</dbReference>
<gene>
    <name evidence="15" type="ORF">LNINA_LOCUS13277</name>
</gene>
<dbReference type="Pfam" id="PF12874">
    <property type="entry name" value="zf-met"/>
    <property type="match status" value="1"/>
</dbReference>
<keyword evidence="7" id="KW-0238">DNA-binding</keyword>
<dbReference type="AlphaFoldDB" id="A0AAV1K1A1"/>
<evidence type="ECO:0000256" key="8">
    <source>
        <dbReference type="ARBA" id="ARBA00023163"/>
    </source>
</evidence>
<dbReference type="GO" id="GO:0000981">
    <property type="term" value="F:DNA-binding transcription factor activity, RNA polymerase II-specific"/>
    <property type="evidence" value="ECO:0007669"/>
    <property type="project" value="TreeGrafter"/>
</dbReference>
<dbReference type="FunFam" id="3.30.160.60:FF:000446">
    <property type="entry name" value="Zinc finger protein"/>
    <property type="match status" value="2"/>
</dbReference>
<dbReference type="EMBL" id="CAVLEF010000278">
    <property type="protein sequence ID" value="CAK1554356.1"/>
    <property type="molecule type" value="Genomic_DNA"/>
</dbReference>
<dbReference type="GO" id="GO:0005634">
    <property type="term" value="C:nucleus"/>
    <property type="evidence" value="ECO:0007669"/>
    <property type="project" value="UniProtKB-SubCell"/>
</dbReference>
<feature type="domain" description="C2H2-type" evidence="13">
    <location>
        <begin position="487"/>
        <end position="515"/>
    </location>
</feature>
<keyword evidence="9" id="KW-0539">Nucleus</keyword>
<evidence type="ECO:0000256" key="7">
    <source>
        <dbReference type="ARBA" id="ARBA00023125"/>
    </source>
</evidence>
<feature type="domain" description="C2H2-type" evidence="13">
    <location>
        <begin position="781"/>
        <end position="809"/>
    </location>
</feature>
<evidence type="ECO:0000256" key="4">
    <source>
        <dbReference type="ARBA" id="ARBA00022771"/>
    </source>
</evidence>
<keyword evidence="16" id="KW-1185">Reference proteome</keyword>
<dbReference type="InterPro" id="IPR012934">
    <property type="entry name" value="Znf_AD"/>
</dbReference>
<evidence type="ECO:0000256" key="2">
    <source>
        <dbReference type="ARBA" id="ARBA00022723"/>
    </source>
</evidence>
<feature type="domain" description="C2H2-type" evidence="13">
    <location>
        <begin position="810"/>
        <end position="837"/>
    </location>
</feature>
<feature type="domain" description="C2H2-type" evidence="13">
    <location>
        <begin position="284"/>
        <end position="307"/>
    </location>
</feature>
<organism evidence="15 16">
    <name type="scientific">Leptosia nina</name>
    <dbReference type="NCBI Taxonomy" id="320188"/>
    <lineage>
        <taxon>Eukaryota</taxon>
        <taxon>Metazoa</taxon>
        <taxon>Ecdysozoa</taxon>
        <taxon>Arthropoda</taxon>
        <taxon>Hexapoda</taxon>
        <taxon>Insecta</taxon>
        <taxon>Pterygota</taxon>
        <taxon>Neoptera</taxon>
        <taxon>Endopterygota</taxon>
        <taxon>Lepidoptera</taxon>
        <taxon>Glossata</taxon>
        <taxon>Ditrysia</taxon>
        <taxon>Papilionoidea</taxon>
        <taxon>Pieridae</taxon>
        <taxon>Pierinae</taxon>
        <taxon>Leptosia</taxon>
    </lineage>
</organism>
<feature type="compositionally biased region" description="Basic and acidic residues" evidence="12">
    <location>
        <begin position="197"/>
        <end position="210"/>
    </location>
</feature>
<feature type="domain" description="C2H2-type" evidence="13">
    <location>
        <begin position="227"/>
        <end position="255"/>
    </location>
</feature>
<name>A0AAV1K1A1_9NEOP</name>
<evidence type="ECO:0000313" key="16">
    <source>
        <dbReference type="Proteomes" id="UP001497472"/>
    </source>
</evidence>
<evidence type="ECO:0000256" key="1">
    <source>
        <dbReference type="ARBA" id="ARBA00004123"/>
    </source>
</evidence>
<feature type="region of interest" description="Disordered" evidence="12">
    <location>
        <begin position="174"/>
        <end position="215"/>
    </location>
</feature>
<dbReference type="InterPro" id="IPR013087">
    <property type="entry name" value="Znf_C2H2_type"/>
</dbReference>
<keyword evidence="2 11" id="KW-0479">Metal-binding</keyword>
<dbReference type="PROSITE" id="PS51915">
    <property type="entry name" value="ZAD"/>
    <property type="match status" value="1"/>
</dbReference>
<evidence type="ECO:0000259" key="14">
    <source>
        <dbReference type="PROSITE" id="PS51915"/>
    </source>
</evidence>
<proteinExistence type="predicted"/>
<evidence type="ECO:0000256" key="3">
    <source>
        <dbReference type="ARBA" id="ARBA00022737"/>
    </source>
</evidence>
<dbReference type="PROSITE" id="PS50157">
    <property type="entry name" value="ZINC_FINGER_C2H2_2"/>
    <property type="match status" value="15"/>
</dbReference>
<evidence type="ECO:0000256" key="5">
    <source>
        <dbReference type="ARBA" id="ARBA00022833"/>
    </source>
</evidence>
<dbReference type="SUPFAM" id="SSF57667">
    <property type="entry name" value="beta-beta-alpha zinc fingers"/>
    <property type="match status" value="9"/>
</dbReference>
<dbReference type="SMART" id="SM00868">
    <property type="entry name" value="zf-AD"/>
    <property type="match status" value="1"/>
</dbReference>
<dbReference type="GO" id="GO:0000978">
    <property type="term" value="F:RNA polymerase II cis-regulatory region sequence-specific DNA binding"/>
    <property type="evidence" value="ECO:0007669"/>
    <property type="project" value="TreeGrafter"/>
</dbReference>
<sequence length="893" mass="103938">MSEPRIWKLEKDLCRCCHAEGKFTNLSKAVMDQQDIYCDMLSRCFDIDISPVPGDLCNATYTICEDCATKVQNANMFKIQVLRCEEKFYDMLQNNLIEAAAPTSIKCEPIESIEEDPSLLSDNEAGNDSETAFDMKMEDSDGEDTTQEQKNQLNKLRRRSTKVDGILRNMLTATGTAKVKKKAKPKPKKKTKTKKIPPSEEAVKTEKQKEGASTVKPSDIIKIDGTYACAHCEIKYTKIPSLKHHLRTKHYREKTYKCHCGQELLTASAFVKHKYEEHDIDERFECAACPIKFNSRRQLRKHINGYHMLGVKSKCPLCDYETFNRESLYKHKFKHKTIKDLQCRFCKKAFVRKSTLELHERIHTGDRRKVCTVCGQAFVQKASLNYHMTKYHPERFSTKGQGNDAAIFVLGVANNTEDYTIVEDNGQLYQCNACGKGFKQKRFFSQHHRTVHLKLGSKMTGCHFCEQKVKAHLRAKHMEEQHGVPAPTCNACGRKFSYPHQVICHQKTFHMGEKNIVCPICDMKFGSKVNLYQHRVKHLAEKLHKCDVCDERFKWRKQWSRHMVKHRQLSDADEQICSIRREDDGSHTYTCKTCSRTYKRLDSIKQHYRHVHLKLRPKLHGCHYCPEKVGAHMRAQHMEEAHGIPAPSCGACGKKFAFPFLVVRHQKTFHMGERNYVCPVCDMSFGTKPNLRQHVIKHTTERPFKYWREDKFQIVDEGGLPAYQCVDCGRTFKKRDHFSQHYKFVHLKMRPKLRSCHLCNIKVPTQYRPFHMEQAHGLPAPTCGACGKKFAFPNQVLRHQKIYHMGEKQFTCGVCDMKFASKRMLSNHSIIHTALRPYKCNYCDKSFRWKKNLKTHIYMHLDVRKHVCQICEESFVQQTSLKYHMTKKHAETL</sequence>
<feature type="domain" description="C2H2-type" evidence="13">
    <location>
        <begin position="723"/>
        <end position="751"/>
    </location>
</feature>
<keyword evidence="5 11" id="KW-0862">Zinc</keyword>
<evidence type="ECO:0000256" key="6">
    <source>
        <dbReference type="ARBA" id="ARBA00023015"/>
    </source>
</evidence>
<protein>
    <submittedName>
        <fullName evidence="15">Uncharacterized protein</fullName>
    </submittedName>
</protein>
<reference evidence="15 16" key="1">
    <citation type="submission" date="2023-11" db="EMBL/GenBank/DDBJ databases">
        <authorList>
            <person name="Okamura Y."/>
        </authorList>
    </citation>
    <scope>NUCLEOTIDE SEQUENCE [LARGE SCALE GENOMIC DNA]</scope>
</reference>
<dbReference type="GO" id="GO:0045893">
    <property type="term" value="P:positive regulation of DNA-templated transcription"/>
    <property type="evidence" value="ECO:0007669"/>
    <property type="project" value="UniProtKB-ARBA"/>
</dbReference>
<dbReference type="GO" id="GO:0008270">
    <property type="term" value="F:zinc ion binding"/>
    <property type="evidence" value="ECO:0007669"/>
    <property type="project" value="UniProtKB-UniRule"/>
</dbReference>
<dbReference type="Gene3D" id="3.30.160.60">
    <property type="entry name" value="Classic Zinc Finger"/>
    <property type="match status" value="10"/>
</dbReference>
<dbReference type="InterPro" id="IPR036236">
    <property type="entry name" value="Znf_C2H2_sf"/>
</dbReference>
<dbReference type="PANTHER" id="PTHR24384:SF189">
    <property type="entry name" value="C2H2-TYPE DOMAIN-CONTAINING PROTEIN-RELATED"/>
    <property type="match status" value="1"/>
</dbReference>
<feature type="binding site" evidence="11">
    <location>
        <position position="64"/>
    </location>
    <ligand>
        <name>Zn(2+)</name>
        <dbReference type="ChEBI" id="CHEBI:29105"/>
    </ligand>
</feature>
<evidence type="ECO:0000256" key="11">
    <source>
        <dbReference type="PROSITE-ProRule" id="PRU01263"/>
    </source>
</evidence>
<feature type="domain" description="C2H2-type" evidence="13">
    <location>
        <begin position="429"/>
        <end position="452"/>
    </location>
</feature>
<comment type="caution">
    <text evidence="15">The sequence shown here is derived from an EMBL/GenBank/DDBJ whole genome shotgun (WGS) entry which is preliminary data.</text>
</comment>